<dbReference type="CDD" id="cd18186">
    <property type="entry name" value="BTB_POZ_ZBTB_KLHL-like"/>
    <property type="match status" value="1"/>
</dbReference>
<dbReference type="KEGG" id="ffu:CLAFUR5_14367"/>
<reference evidence="2" key="2">
    <citation type="journal article" date="2022" name="Microb. Genom.">
        <title>A chromosome-scale genome assembly of the tomato pathogen Cladosporium fulvum reveals a compartmentalized genome architecture and the presence of a dispensable chromosome.</title>
        <authorList>
            <person name="Zaccaron A.Z."/>
            <person name="Chen L.H."/>
            <person name="Samaras A."/>
            <person name="Stergiopoulos I."/>
        </authorList>
    </citation>
    <scope>NUCLEOTIDE SEQUENCE</scope>
    <source>
        <strain evidence="2">Race5_Kim</strain>
    </source>
</reference>
<dbReference type="RefSeq" id="XP_047769649.1">
    <property type="nucleotide sequence ID" value="XM_047913515.1"/>
</dbReference>
<gene>
    <name evidence="2" type="ORF">CLAFUR5_14367</name>
</gene>
<dbReference type="Gene3D" id="3.30.710.10">
    <property type="entry name" value="Potassium Channel Kv1.1, Chain A"/>
    <property type="match status" value="1"/>
</dbReference>
<protein>
    <recommendedName>
        <fullName evidence="4">BTB domain-containing protein</fullName>
    </recommendedName>
</protein>
<sequence>MSTTTKKRSANGEEPGTKRLKSNYFSDNITTILVREEETSFTAHKNTLCKEGVVRLPEAQAETFAVYLHYAYTGHFDWSLIRTHRTGYKDSIPRNFHLWLLANYLQNSEVCNAIVDHILRFSERDSGRDTINNGWTADNLQSAWTLVPEGSNLRRLIIDLVIAHATPISFGKGCNKWPQDLLLAAAKKHFEGKAEKTVKPAGSRRTGRPAGWRHGHDRTSSGAEIPATSKVTDVDPITPTYANRCHHHEHEDGEERCDEVLGDSTSNNDEDGAGCVVIDIYPEED</sequence>
<feature type="compositionally biased region" description="Basic residues" evidence="1">
    <location>
        <begin position="205"/>
        <end position="216"/>
    </location>
</feature>
<evidence type="ECO:0000256" key="1">
    <source>
        <dbReference type="SAM" id="MobiDB-lite"/>
    </source>
</evidence>
<dbReference type="InterPro" id="IPR011333">
    <property type="entry name" value="SKP1/BTB/POZ_sf"/>
</dbReference>
<feature type="region of interest" description="Disordered" evidence="1">
    <location>
        <begin position="246"/>
        <end position="285"/>
    </location>
</feature>
<organism evidence="2 3">
    <name type="scientific">Passalora fulva</name>
    <name type="common">Tomato leaf mold</name>
    <name type="synonym">Cladosporium fulvum</name>
    <dbReference type="NCBI Taxonomy" id="5499"/>
    <lineage>
        <taxon>Eukaryota</taxon>
        <taxon>Fungi</taxon>
        <taxon>Dikarya</taxon>
        <taxon>Ascomycota</taxon>
        <taxon>Pezizomycotina</taxon>
        <taxon>Dothideomycetes</taxon>
        <taxon>Dothideomycetidae</taxon>
        <taxon>Mycosphaerellales</taxon>
        <taxon>Mycosphaerellaceae</taxon>
        <taxon>Fulvia</taxon>
    </lineage>
</organism>
<evidence type="ECO:0000313" key="3">
    <source>
        <dbReference type="Proteomes" id="UP000756132"/>
    </source>
</evidence>
<evidence type="ECO:0008006" key="4">
    <source>
        <dbReference type="Google" id="ProtNLM"/>
    </source>
</evidence>
<dbReference type="SUPFAM" id="SSF54695">
    <property type="entry name" value="POZ domain"/>
    <property type="match status" value="1"/>
</dbReference>
<feature type="region of interest" description="Disordered" evidence="1">
    <location>
        <begin position="193"/>
        <end position="226"/>
    </location>
</feature>
<proteinExistence type="predicted"/>
<accession>A0A9Q8UWR4</accession>
<dbReference type="AlphaFoldDB" id="A0A9Q8UWR4"/>
<keyword evidence="3" id="KW-1185">Reference proteome</keyword>
<dbReference type="GeneID" id="71994245"/>
<reference evidence="2" key="1">
    <citation type="submission" date="2021-12" db="EMBL/GenBank/DDBJ databases">
        <authorList>
            <person name="Zaccaron A."/>
            <person name="Stergiopoulos I."/>
        </authorList>
    </citation>
    <scope>NUCLEOTIDE SEQUENCE</scope>
    <source>
        <strain evidence="2">Race5_Kim</strain>
    </source>
</reference>
<dbReference type="EMBL" id="CP090175">
    <property type="protein sequence ID" value="UJO25283.1"/>
    <property type="molecule type" value="Genomic_DNA"/>
</dbReference>
<evidence type="ECO:0000313" key="2">
    <source>
        <dbReference type="EMBL" id="UJO25283.1"/>
    </source>
</evidence>
<name>A0A9Q8UWR4_PASFU</name>
<dbReference type="Proteomes" id="UP000756132">
    <property type="component" value="Chromosome 13"/>
</dbReference>